<dbReference type="SMART" id="SM00028">
    <property type="entry name" value="TPR"/>
    <property type="match status" value="2"/>
</dbReference>
<dbReference type="InterPro" id="IPR019734">
    <property type="entry name" value="TPR_rpt"/>
</dbReference>
<dbReference type="Gene3D" id="1.25.40.10">
    <property type="entry name" value="Tetratricopeptide repeat domain"/>
    <property type="match status" value="1"/>
</dbReference>
<reference evidence="6 7" key="1">
    <citation type="journal article" date="2016" name="Nat. Commun.">
        <title>Thousands of microbial genomes shed light on interconnected biogeochemical processes in an aquifer system.</title>
        <authorList>
            <person name="Anantharaman K."/>
            <person name="Brown C.T."/>
            <person name="Hug L.A."/>
            <person name="Sharon I."/>
            <person name="Castelle C.J."/>
            <person name="Probst A.J."/>
            <person name="Thomas B.C."/>
            <person name="Singh A."/>
            <person name="Wilkins M.J."/>
            <person name="Karaoz U."/>
            <person name="Brodie E.L."/>
            <person name="Williams K.H."/>
            <person name="Hubbard S.S."/>
            <person name="Banfield J.F."/>
        </authorList>
    </citation>
    <scope>NUCLEOTIDE SEQUENCE [LARGE SCALE GENOMIC DNA]</scope>
</reference>
<dbReference type="InterPro" id="IPR036388">
    <property type="entry name" value="WH-like_DNA-bd_sf"/>
</dbReference>
<feature type="transmembrane region" description="Helical" evidence="4">
    <location>
        <begin position="152"/>
        <end position="172"/>
    </location>
</feature>
<dbReference type="AlphaFoldDB" id="A0A1G2TQ85"/>
<dbReference type="Pfam" id="PF04545">
    <property type="entry name" value="Sigma70_r4"/>
    <property type="match status" value="1"/>
</dbReference>
<feature type="transmembrane region" description="Helical" evidence="4">
    <location>
        <begin position="339"/>
        <end position="357"/>
    </location>
</feature>
<dbReference type="PROSITE" id="PS50293">
    <property type="entry name" value="TPR_REGION"/>
    <property type="match status" value="1"/>
</dbReference>
<evidence type="ECO:0000256" key="3">
    <source>
        <dbReference type="PROSITE-ProRule" id="PRU00339"/>
    </source>
</evidence>
<accession>A0A1G2TQ85</accession>
<proteinExistence type="predicted"/>
<feature type="transmembrane region" description="Helical" evidence="4">
    <location>
        <begin position="21"/>
        <end position="38"/>
    </location>
</feature>
<keyword evidence="4" id="KW-0812">Transmembrane</keyword>
<evidence type="ECO:0000313" key="7">
    <source>
        <dbReference type="Proteomes" id="UP000178530"/>
    </source>
</evidence>
<feature type="transmembrane region" description="Helical" evidence="4">
    <location>
        <begin position="398"/>
        <end position="416"/>
    </location>
</feature>
<feature type="domain" description="RNA polymerase sigma-70 region 4" evidence="5">
    <location>
        <begin position="518"/>
        <end position="551"/>
    </location>
</feature>
<evidence type="ECO:0000313" key="6">
    <source>
        <dbReference type="EMBL" id="OHA99248.1"/>
    </source>
</evidence>
<dbReference type="SUPFAM" id="SSF88659">
    <property type="entry name" value="Sigma3 and sigma4 domains of RNA polymerase sigma factors"/>
    <property type="match status" value="1"/>
</dbReference>
<dbReference type="Gene3D" id="1.10.10.10">
    <property type="entry name" value="Winged helix-like DNA-binding domain superfamily/Winged helix DNA-binding domain"/>
    <property type="match status" value="1"/>
</dbReference>
<keyword evidence="1" id="KW-0677">Repeat</keyword>
<dbReference type="InterPro" id="IPR013324">
    <property type="entry name" value="RNA_pol_sigma_r3/r4-like"/>
</dbReference>
<dbReference type="InterPro" id="IPR052346">
    <property type="entry name" value="O-mannosyl-transferase_TMTC"/>
</dbReference>
<dbReference type="Pfam" id="PF13424">
    <property type="entry name" value="TPR_12"/>
    <property type="match status" value="1"/>
</dbReference>
<dbReference type="SUPFAM" id="SSF48452">
    <property type="entry name" value="TPR-like"/>
    <property type="match status" value="1"/>
</dbReference>
<feature type="repeat" description="TPR" evidence="3">
    <location>
        <begin position="438"/>
        <end position="471"/>
    </location>
</feature>
<evidence type="ECO:0000259" key="5">
    <source>
        <dbReference type="Pfam" id="PF04545"/>
    </source>
</evidence>
<feature type="transmembrane region" description="Helical" evidence="4">
    <location>
        <begin position="102"/>
        <end position="123"/>
    </location>
</feature>
<feature type="repeat" description="TPR" evidence="3">
    <location>
        <begin position="472"/>
        <end position="505"/>
    </location>
</feature>
<dbReference type="GO" id="GO:0006352">
    <property type="term" value="P:DNA-templated transcription initiation"/>
    <property type="evidence" value="ECO:0007669"/>
    <property type="project" value="InterPro"/>
</dbReference>
<name>A0A1G2TQ85_9BACT</name>
<gene>
    <name evidence="6" type="ORF">A3E32_02690</name>
</gene>
<protein>
    <recommendedName>
        <fullName evidence="5">RNA polymerase sigma-70 region 4 domain-containing protein</fullName>
    </recommendedName>
</protein>
<feature type="transmembrane region" description="Helical" evidence="4">
    <location>
        <begin position="311"/>
        <end position="332"/>
    </location>
</feature>
<dbReference type="InterPro" id="IPR011990">
    <property type="entry name" value="TPR-like_helical_dom_sf"/>
</dbReference>
<dbReference type="PANTHER" id="PTHR44227:SF3">
    <property type="entry name" value="PROTEIN O-MANNOSYL-TRANSFERASE TMTC4"/>
    <property type="match status" value="1"/>
</dbReference>
<dbReference type="InterPro" id="IPR007630">
    <property type="entry name" value="RNA_pol_sigma70_r4"/>
</dbReference>
<evidence type="ECO:0000256" key="2">
    <source>
        <dbReference type="ARBA" id="ARBA00022803"/>
    </source>
</evidence>
<dbReference type="EMBL" id="MHVU01000014">
    <property type="protein sequence ID" value="OHA99248.1"/>
    <property type="molecule type" value="Genomic_DNA"/>
</dbReference>
<keyword evidence="4" id="KW-1133">Transmembrane helix</keyword>
<dbReference type="PANTHER" id="PTHR44227">
    <property type="match status" value="1"/>
</dbReference>
<dbReference type="PROSITE" id="PS50005">
    <property type="entry name" value="TPR"/>
    <property type="match status" value="2"/>
</dbReference>
<evidence type="ECO:0000256" key="4">
    <source>
        <dbReference type="SAM" id="Phobius"/>
    </source>
</evidence>
<dbReference type="Proteomes" id="UP000178530">
    <property type="component" value="Unassembled WGS sequence"/>
</dbReference>
<feature type="transmembrane region" description="Helical" evidence="4">
    <location>
        <begin position="279"/>
        <end position="299"/>
    </location>
</feature>
<feature type="transmembrane region" description="Helical" evidence="4">
    <location>
        <begin position="369"/>
        <end position="386"/>
    </location>
</feature>
<comment type="caution">
    <text evidence="6">The sequence shown here is derived from an EMBL/GenBank/DDBJ whole genome shotgun (WGS) entry which is preliminary data.</text>
</comment>
<feature type="transmembrane region" description="Helical" evidence="4">
    <location>
        <begin position="227"/>
        <end position="246"/>
    </location>
</feature>
<sequence>MKVLKYLIMSKFFSKVLSRKLYIYLFLFVVTLVAYAPALRGPFFFDDNIFIEHNVSVQNFDLKQIYTSSTTAGSGLSGDNFYRPNGQAIFALLTWLFGLSPLIFHFVNIALHATLGFLIFLFFSDLGLQRLYAILGSLLFLLHPIQTEAVSYISGISDPLLGLVLIGTLILFARGLEGGEGFSLKYWVSILLLTLVGFFTKENFVILPALMLVTLIYIYMKGRAVNWKRGILVLITVSILTALYLWARFTIFNFTSDITGGFAIPTFANVYTESLSIRLITFISIFYHYVWMLLVPIGLHYETPYVAYDTLSTFSGVFGFTLIFGGAYLALLSLSHRKGIFFFTYSWFFVALLPFSGIIPTNAMYLEHWLYVPIIGVVFFVVYALQISGEEFGASKSLFLYVPVIVLCIYLSLTIYRNTDWADPIRFYQNELEYGGSARIYANLGLELANRGNCEQAIPYYRQAILISDQYPQTHHNLGRCLEDSGNTTEATAEYKRALEIDPNFSYSIERLRLLEDGKEYGLAEVAEMVGGIGAERVRQIESKALRKLRQHNITRLIINSGLEDYLRPE</sequence>
<keyword evidence="4" id="KW-0472">Membrane</keyword>
<keyword evidence="2 3" id="KW-0802">TPR repeat</keyword>
<dbReference type="GO" id="GO:0003700">
    <property type="term" value="F:DNA-binding transcription factor activity"/>
    <property type="evidence" value="ECO:0007669"/>
    <property type="project" value="InterPro"/>
</dbReference>
<organism evidence="6 7">
    <name type="scientific">Candidatus Zambryskibacteria bacterium RIFCSPHIGHO2_12_FULL_38_37</name>
    <dbReference type="NCBI Taxonomy" id="1802751"/>
    <lineage>
        <taxon>Bacteria</taxon>
        <taxon>Candidatus Zambryskiibacteriota</taxon>
    </lineage>
</organism>
<feature type="transmembrane region" description="Helical" evidence="4">
    <location>
        <begin position="205"/>
        <end position="220"/>
    </location>
</feature>
<evidence type="ECO:0000256" key="1">
    <source>
        <dbReference type="ARBA" id="ARBA00022737"/>
    </source>
</evidence>